<evidence type="ECO:0000313" key="3">
    <source>
        <dbReference type="Proteomes" id="UP000054166"/>
    </source>
</evidence>
<accession>A0A0C3GA05</accession>
<dbReference type="OrthoDB" id="2684446at2759"/>
<feature type="region of interest" description="Disordered" evidence="1">
    <location>
        <begin position="725"/>
        <end position="816"/>
    </location>
</feature>
<feature type="compositionally biased region" description="Basic and acidic residues" evidence="1">
    <location>
        <begin position="104"/>
        <end position="114"/>
    </location>
</feature>
<keyword evidence="3" id="KW-1185">Reference proteome</keyword>
<feature type="compositionally biased region" description="Low complexity" evidence="1">
    <location>
        <begin position="621"/>
        <end position="647"/>
    </location>
</feature>
<feature type="compositionally biased region" description="Low complexity" evidence="1">
    <location>
        <begin position="471"/>
        <end position="482"/>
    </location>
</feature>
<feature type="compositionally biased region" description="Pro residues" evidence="1">
    <location>
        <begin position="558"/>
        <end position="570"/>
    </location>
</feature>
<proteinExistence type="predicted"/>
<dbReference type="AlphaFoldDB" id="A0A0C3GA05"/>
<protein>
    <submittedName>
        <fullName evidence="2">Uncharacterized protein</fullName>
    </submittedName>
</protein>
<reference evidence="2 3" key="1">
    <citation type="submission" date="2014-04" db="EMBL/GenBank/DDBJ databases">
        <authorList>
            <consortium name="DOE Joint Genome Institute"/>
            <person name="Kuo A."/>
            <person name="Tarkka M."/>
            <person name="Buscot F."/>
            <person name="Kohler A."/>
            <person name="Nagy L.G."/>
            <person name="Floudas D."/>
            <person name="Copeland A."/>
            <person name="Barry K.W."/>
            <person name="Cichocki N."/>
            <person name="Veneault-Fourrey C."/>
            <person name="LaButti K."/>
            <person name="Lindquist E.A."/>
            <person name="Lipzen A."/>
            <person name="Lundell T."/>
            <person name="Morin E."/>
            <person name="Murat C."/>
            <person name="Sun H."/>
            <person name="Tunlid A."/>
            <person name="Henrissat B."/>
            <person name="Grigoriev I.V."/>
            <person name="Hibbett D.S."/>
            <person name="Martin F."/>
            <person name="Nordberg H.P."/>
            <person name="Cantor M.N."/>
            <person name="Hua S.X."/>
        </authorList>
    </citation>
    <scope>NUCLEOTIDE SEQUENCE [LARGE SCALE GENOMIC DNA]</scope>
    <source>
        <strain evidence="2 3">F 1598</strain>
    </source>
</reference>
<feature type="compositionally biased region" description="Basic and acidic residues" evidence="1">
    <location>
        <begin position="455"/>
        <end position="464"/>
    </location>
</feature>
<feature type="compositionally biased region" description="Basic and acidic residues" evidence="1">
    <location>
        <begin position="138"/>
        <end position="155"/>
    </location>
</feature>
<evidence type="ECO:0000256" key="1">
    <source>
        <dbReference type="SAM" id="MobiDB-lite"/>
    </source>
</evidence>
<feature type="region of interest" description="Disordered" evidence="1">
    <location>
        <begin position="365"/>
        <end position="386"/>
    </location>
</feature>
<feature type="compositionally biased region" description="Polar residues" evidence="1">
    <location>
        <begin position="666"/>
        <end position="680"/>
    </location>
</feature>
<gene>
    <name evidence="2" type="ORF">PILCRDRAFT_813519</name>
</gene>
<dbReference type="Proteomes" id="UP000054166">
    <property type="component" value="Unassembled WGS sequence"/>
</dbReference>
<dbReference type="EMBL" id="KN832976">
    <property type="protein sequence ID" value="KIM88564.1"/>
    <property type="molecule type" value="Genomic_DNA"/>
</dbReference>
<feature type="compositionally biased region" description="Low complexity" evidence="1">
    <location>
        <begin position="118"/>
        <end position="134"/>
    </location>
</feature>
<evidence type="ECO:0000313" key="2">
    <source>
        <dbReference type="EMBL" id="KIM88564.1"/>
    </source>
</evidence>
<feature type="compositionally biased region" description="Basic residues" evidence="1">
    <location>
        <begin position="804"/>
        <end position="816"/>
    </location>
</feature>
<reference evidence="3" key="2">
    <citation type="submission" date="2015-01" db="EMBL/GenBank/DDBJ databases">
        <title>Evolutionary Origins and Diversification of the Mycorrhizal Mutualists.</title>
        <authorList>
            <consortium name="DOE Joint Genome Institute"/>
            <consortium name="Mycorrhizal Genomics Consortium"/>
            <person name="Kohler A."/>
            <person name="Kuo A."/>
            <person name="Nagy L.G."/>
            <person name="Floudas D."/>
            <person name="Copeland A."/>
            <person name="Barry K.W."/>
            <person name="Cichocki N."/>
            <person name="Veneault-Fourrey C."/>
            <person name="LaButti K."/>
            <person name="Lindquist E.A."/>
            <person name="Lipzen A."/>
            <person name="Lundell T."/>
            <person name="Morin E."/>
            <person name="Murat C."/>
            <person name="Riley R."/>
            <person name="Ohm R."/>
            <person name="Sun H."/>
            <person name="Tunlid A."/>
            <person name="Henrissat B."/>
            <person name="Grigoriev I.V."/>
            <person name="Hibbett D.S."/>
            <person name="Martin F."/>
        </authorList>
    </citation>
    <scope>NUCLEOTIDE SEQUENCE [LARGE SCALE GENOMIC DNA]</scope>
    <source>
        <strain evidence="3">F 1598</strain>
    </source>
</reference>
<organism evidence="2 3">
    <name type="scientific">Piloderma croceum (strain F 1598)</name>
    <dbReference type="NCBI Taxonomy" id="765440"/>
    <lineage>
        <taxon>Eukaryota</taxon>
        <taxon>Fungi</taxon>
        <taxon>Dikarya</taxon>
        <taxon>Basidiomycota</taxon>
        <taxon>Agaricomycotina</taxon>
        <taxon>Agaricomycetes</taxon>
        <taxon>Agaricomycetidae</taxon>
        <taxon>Atheliales</taxon>
        <taxon>Atheliaceae</taxon>
        <taxon>Piloderma</taxon>
    </lineage>
</organism>
<feature type="compositionally biased region" description="Low complexity" evidence="1">
    <location>
        <begin position="171"/>
        <end position="214"/>
    </location>
</feature>
<feature type="compositionally biased region" description="Low complexity" evidence="1">
    <location>
        <begin position="548"/>
        <end position="557"/>
    </location>
</feature>
<name>A0A0C3GA05_PILCF</name>
<dbReference type="STRING" id="765440.A0A0C3GA05"/>
<feature type="compositionally biased region" description="Pro residues" evidence="1">
    <location>
        <begin position="440"/>
        <end position="450"/>
    </location>
</feature>
<feature type="compositionally biased region" description="Pro residues" evidence="1">
    <location>
        <begin position="527"/>
        <end position="544"/>
    </location>
</feature>
<feature type="compositionally biased region" description="Polar residues" evidence="1">
    <location>
        <begin position="574"/>
        <end position="584"/>
    </location>
</feature>
<feature type="compositionally biased region" description="Polar residues" evidence="1">
    <location>
        <begin position="220"/>
        <end position="243"/>
    </location>
</feature>
<feature type="region of interest" description="Disordered" evidence="1">
    <location>
        <begin position="1"/>
        <end position="334"/>
    </location>
</feature>
<dbReference type="InParanoid" id="A0A0C3GA05"/>
<dbReference type="HOGENOM" id="CLU_323908_0_0_1"/>
<feature type="compositionally biased region" description="Low complexity" evidence="1">
    <location>
        <begin position="264"/>
        <end position="275"/>
    </location>
</feature>
<sequence>MAWGIRPHSDSSATLENSPPAGHDDRFLGFLPSFGLNKRHSDTGHKLPKKRPRGSGQPGPEPAFSVLGRTRHTTKAPSPTPPTSVSSRPPLRAKYDDPAFSADPRSHPHFHDQTRNQPVKQQSSSMSPSGVKSGRAGESPHRREPAVYHSDRSNDMNESTYALLAPPPGQGLPYPGSSYSSESTATNTTTTTSVSTSHSHTTAPSSNYSPPSSNDHSFPVKQSTPSPVNRTSLPMDSSTSQHHSPLFYEESIPLEAELETNHYQQTRQRPPRTTRGNSAPELHDAPQTVEPPPRPLTAPTYDADNRPIPLQKRETAVGGGSRHGHNPSRPRELDRIDELDETDPFGTGLHHKGPYEAINAILGGGNMNSSGEQRPGLPKPKRPKRTAHQIRFPDAPMLADPYAPLHLEPGQILARPHTFDQRNLDQTPYHRSHYSIVDPIPQPHQYPHQPPGIDVSRRHSERQPPHPKFYPQQQQPVGPPRQHYSPGAPVPQVDRYTQPPSSSQPLIQMPHQPQPRHHSQSQLQDYPQPPPQNHAQPPQQPPPRSHSLRQPQTTSPPQNYPQPTQQPPPRSHSLRQPQNHTQLLPQDYVQPPLHSRHHSQPRSQDYLQAPPQNYPQPSPPRYQSGYQPSFQSQSQSQPESQHSSQPSRKVRTEPGSPDNPVPPEIITNSNPQSRYDNQQGPIPLHVPKRLVMPSPLEPQYLQQQQPSHQLRSTPSDAQTYDLHFAPPAAIPRSKSNRAEDISMVPDGRKLQRKRTTATPSNSIPANAPIPMHVPSSEMPAPYRTTDLLKQDQLNSLGHDTKGKERIRRLSKRRSDI</sequence>
<feature type="region of interest" description="Disordered" evidence="1">
    <location>
        <begin position="434"/>
        <end position="688"/>
    </location>
</feature>